<evidence type="ECO:0000256" key="6">
    <source>
        <dbReference type="RuleBase" id="RU000461"/>
    </source>
</evidence>
<name>A0A161Z4G5_PENCH</name>
<dbReference type="Proteomes" id="UP000076449">
    <property type="component" value="Chromosome IV"/>
</dbReference>
<dbReference type="CDD" id="cd11062">
    <property type="entry name" value="CYP58-like"/>
    <property type="match status" value="1"/>
</dbReference>
<dbReference type="GO" id="GO:0020037">
    <property type="term" value="F:heme binding"/>
    <property type="evidence" value="ECO:0007669"/>
    <property type="project" value="InterPro"/>
</dbReference>
<comment type="cofactor">
    <cofactor evidence="1 5">
        <name>heme</name>
        <dbReference type="ChEBI" id="CHEBI:30413"/>
    </cofactor>
</comment>
<dbReference type="GO" id="GO:0043386">
    <property type="term" value="P:mycotoxin biosynthetic process"/>
    <property type="evidence" value="ECO:0007669"/>
    <property type="project" value="UniProtKB-ARBA"/>
</dbReference>
<evidence type="ECO:0000256" key="5">
    <source>
        <dbReference type="PIRSR" id="PIRSR602401-1"/>
    </source>
</evidence>
<keyword evidence="7" id="KW-0812">Transmembrane</keyword>
<dbReference type="InterPro" id="IPR002401">
    <property type="entry name" value="Cyt_P450_E_grp-I"/>
</dbReference>
<proteinExistence type="inferred from homology"/>
<keyword evidence="2 5" id="KW-0479">Metal-binding</keyword>
<dbReference type="InterPro" id="IPR001128">
    <property type="entry name" value="Cyt_P450"/>
</dbReference>
<keyword evidence="6" id="KW-0503">Monooxygenase</keyword>
<dbReference type="GO" id="GO:0005506">
    <property type="term" value="F:iron ion binding"/>
    <property type="evidence" value="ECO:0007669"/>
    <property type="project" value="InterPro"/>
</dbReference>
<evidence type="ECO:0000256" key="4">
    <source>
        <dbReference type="ARBA" id="ARBA00023004"/>
    </source>
</evidence>
<dbReference type="PANTHER" id="PTHR24305">
    <property type="entry name" value="CYTOCHROME P450"/>
    <property type="match status" value="1"/>
</dbReference>
<dbReference type="Gene3D" id="1.10.630.10">
    <property type="entry name" value="Cytochrome P450"/>
    <property type="match status" value="1"/>
</dbReference>
<dbReference type="PROSITE" id="PS00086">
    <property type="entry name" value="CYTOCHROME_P450"/>
    <property type="match status" value="1"/>
</dbReference>
<reference evidence="8" key="1">
    <citation type="journal article" date="2014" name="Genome Announc.">
        <title>Complete sequencing and chromosome-scale genome assembly of the industrial progenitor strain P2niaD18 from the penicillin producer Penicillium chrysogenum.</title>
        <authorList>
            <person name="Specht T."/>
            <person name="Dahlmann T.A."/>
            <person name="Zadra I."/>
            <person name="Kurnsteiner H."/>
            <person name="Kuck U."/>
        </authorList>
    </citation>
    <scope>NUCLEOTIDE SEQUENCE [LARGE SCALE GENOMIC DNA]</scope>
    <source>
        <strain evidence="8">P2niaD18</strain>
    </source>
</reference>
<dbReference type="EMBL" id="CM002801">
    <property type="protein sequence ID" value="KZN84256.1"/>
    <property type="molecule type" value="Genomic_DNA"/>
</dbReference>
<sequence length="493" mass="55611">MTEGIELQLLSGVVVLGLVTLTTLGVYRVWFHPLAFIPGPKAAALSTDWLYRASIGKYVEETLDVLHDEYKSSDIRIAPNELHIRKPELYKTIYSQSTAYYKPWSFYQSLSIPHSLTTETDPNVHRGLRRVLNPYFSKRSVDQLSSLVLSKIERLETKLRRIDKPFDAHNAVMCLTVELITEFLFGRHVNMIEACENTFEADFLEIFEAASTGQPELLFHPIISRIKFALPQSLLLVIDKKLGKLLQIGEWAKNCVKHYNTKTKGGEGMDHPVIFDSLENLSDDRKASMASELLVAGSDTSGTTLTYALYYICSNPDINNKLTEELEKAMPTMDTTPILLELEQLPYLSACVKESLRLACPVPGRLPRVVPAGKPLIVDDKHIPPGTIVGMSAYNLHFDESLWGPDVHDFIPERWLNREDEKLDQWLAPFSKGARSCVGQNLALAEIRMTIAVLFRRFDFSLPLGSKLNSKHDSFTVHLASPGLLLRCKPKKE</sequence>
<keyword evidence="7" id="KW-1133">Transmembrane helix</keyword>
<dbReference type="PRINTS" id="PR00463">
    <property type="entry name" value="EP450I"/>
</dbReference>
<dbReference type="InterPro" id="IPR036396">
    <property type="entry name" value="Cyt_P450_sf"/>
</dbReference>
<protein>
    <submittedName>
        <fullName evidence="8">Trichodiene oxygenase</fullName>
    </submittedName>
</protein>
<evidence type="ECO:0000256" key="1">
    <source>
        <dbReference type="ARBA" id="ARBA00001971"/>
    </source>
</evidence>
<keyword evidence="5 6" id="KW-0349">Heme</keyword>
<evidence type="ECO:0000256" key="2">
    <source>
        <dbReference type="ARBA" id="ARBA00022723"/>
    </source>
</evidence>
<evidence type="ECO:0000256" key="7">
    <source>
        <dbReference type="SAM" id="Phobius"/>
    </source>
</evidence>
<accession>A0A161Z4G5</accession>
<keyword evidence="7" id="KW-0472">Membrane</keyword>
<dbReference type="InterPro" id="IPR050121">
    <property type="entry name" value="Cytochrome_P450_monoxygenase"/>
</dbReference>
<dbReference type="InterPro" id="IPR017972">
    <property type="entry name" value="Cyt_P450_CS"/>
</dbReference>
<dbReference type="GO" id="GO:0004497">
    <property type="term" value="F:monooxygenase activity"/>
    <property type="evidence" value="ECO:0007669"/>
    <property type="project" value="UniProtKB-KW"/>
</dbReference>
<dbReference type="Pfam" id="PF00067">
    <property type="entry name" value="p450"/>
    <property type="match status" value="1"/>
</dbReference>
<dbReference type="PRINTS" id="PR00385">
    <property type="entry name" value="P450"/>
</dbReference>
<dbReference type="AlphaFoldDB" id="A0A161Z4G5"/>
<dbReference type="SUPFAM" id="SSF48264">
    <property type="entry name" value="Cytochrome P450"/>
    <property type="match status" value="1"/>
</dbReference>
<organism evidence="8">
    <name type="scientific">Penicillium chrysogenum</name>
    <name type="common">Penicillium notatum</name>
    <dbReference type="NCBI Taxonomy" id="5076"/>
    <lineage>
        <taxon>Eukaryota</taxon>
        <taxon>Fungi</taxon>
        <taxon>Dikarya</taxon>
        <taxon>Ascomycota</taxon>
        <taxon>Pezizomycotina</taxon>
        <taxon>Eurotiomycetes</taxon>
        <taxon>Eurotiomycetidae</taxon>
        <taxon>Eurotiales</taxon>
        <taxon>Aspergillaceae</taxon>
        <taxon>Penicillium</taxon>
        <taxon>Penicillium chrysogenum species complex</taxon>
    </lineage>
</organism>
<dbReference type="GO" id="GO:0016705">
    <property type="term" value="F:oxidoreductase activity, acting on paired donors, with incorporation or reduction of molecular oxygen"/>
    <property type="evidence" value="ECO:0007669"/>
    <property type="project" value="InterPro"/>
</dbReference>
<dbReference type="PANTHER" id="PTHR24305:SF234">
    <property type="entry name" value="CYTOCHROME P450"/>
    <property type="match status" value="1"/>
</dbReference>
<dbReference type="PhylomeDB" id="A0A161Z4G5"/>
<evidence type="ECO:0000313" key="8">
    <source>
        <dbReference type="EMBL" id="KZN84256.1"/>
    </source>
</evidence>
<gene>
    <name evidence="8" type="ORF">EN45_113760</name>
</gene>
<feature type="binding site" description="axial binding residue" evidence="5">
    <location>
        <position position="437"/>
    </location>
    <ligand>
        <name>heme</name>
        <dbReference type="ChEBI" id="CHEBI:30413"/>
    </ligand>
    <ligandPart>
        <name>Fe</name>
        <dbReference type="ChEBI" id="CHEBI:18248"/>
    </ligandPart>
</feature>
<keyword evidence="3 6" id="KW-0560">Oxidoreductase</keyword>
<feature type="transmembrane region" description="Helical" evidence="7">
    <location>
        <begin position="7"/>
        <end position="30"/>
    </location>
</feature>
<evidence type="ECO:0000256" key="3">
    <source>
        <dbReference type="ARBA" id="ARBA00023002"/>
    </source>
</evidence>
<comment type="similarity">
    <text evidence="6">Belongs to the cytochrome P450 family.</text>
</comment>
<keyword evidence="4 5" id="KW-0408">Iron</keyword>